<sequence>MSKASDLSKLKELLSLKKNIRLLSKYKTAKYNELLDWAIRTYWFVGSERLDKYAVSTEEFYRRVKNNACLLQGKYYFMHRLFGNRYVFLYDMLYDKNTESEVHIDESLRKNLSLLVSKYQNILFIILVEYKNVFVIEDIVSYNNNNRLYEMLNFAKSIGLKTNEFITLRIEEKRVFTKEYYDLIQVNIKTVNGFYLNGILCIREDSPVRETAIIKPREFCCINTIKLEKVSSNTWLPYATTFNSEIVKISGFTSLVKSQLRPGSFISVIKYKNIFLLPEDTKPESPVSENQYIRYIMEYFKNEYFTIGNYMVKTGTTQIEQIDNEAGIILPYKNIGDLNSVIKDEEFVEKIRTRSLFDLTCDYFIYDREKIIKLINEMEFKLDDSNKIESFSIASKSLFHNDPSLEDIYMKFHHFVIIFNSLVAAKSAIEKIIP</sequence>
<accession>A0A0M3PBB1</accession>
<dbReference type="KEGG" id="vg:26122826"/>
<dbReference type="Proteomes" id="UP000142477">
    <property type="component" value="Segment"/>
</dbReference>
<dbReference type="GeneID" id="26122826"/>
<name>A0A0M3PBB1_9POXV</name>
<organism evidence="2 3">
    <name type="scientific">Turkeypox virus</name>
    <dbReference type="NCBI Taxonomy" id="336486"/>
    <lineage>
        <taxon>Viruses</taxon>
        <taxon>Varidnaviria</taxon>
        <taxon>Bamfordvirae</taxon>
        <taxon>Nucleocytoviricota</taxon>
        <taxon>Pokkesviricetes</taxon>
        <taxon>Chitovirales</taxon>
        <taxon>Poxviridae</taxon>
        <taxon>Chordopoxvirinae</taxon>
        <taxon>Avipoxvirus</taxon>
        <taxon>Avipoxvirus turkeypox</taxon>
    </lineage>
</organism>
<evidence type="ECO:0000313" key="3">
    <source>
        <dbReference type="Proteomes" id="UP000142477"/>
    </source>
</evidence>
<dbReference type="Pfam" id="PF05941">
    <property type="entry name" value="Chordopox_A20R"/>
    <property type="match status" value="1"/>
</dbReference>
<dbReference type="RefSeq" id="YP_009177157.1">
    <property type="nucleotide sequence ID" value="NC_028238.1"/>
</dbReference>
<keyword evidence="1" id="KW-0235">DNA replication</keyword>
<dbReference type="Gene3D" id="6.10.140.1880">
    <property type="match status" value="1"/>
</dbReference>
<keyword evidence="3" id="KW-1185">Reference proteome</keyword>
<dbReference type="EMBL" id="KP728110">
    <property type="protein sequence ID" value="ALA62510.1"/>
    <property type="molecule type" value="Genomic_DNA"/>
</dbReference>
<proteinExistence type="predicted"/>
<reference evidence="2 3" key="1">
    <citation type="journal article" date="2015" name="Infect. Genet. Evol.">
        <title>Unique genomic organization of a novel Avipoxvirus detected in turkey (Meleagris gallopavo).</title>
        <authorList>
            <person name="Banyai K."/>
            <person name="Palya V."/>
            <person name="Denes B."/>
            <person name="Glavits R."/>
            <person name="Ivanics E."/>
            <person name="Horvath B."/>
            <person name="Farkas S.L."/>
            <person name="Marton S."/>
            <person name="Balint A."/>
            <person name="Gyuranecz M."/>
            <person name="Erdelyi K."/>
            <person name="Dan A."/>
        </authorList>
    </citation>
    <scope>NUCLEOTIDE SEQUENCE [LARGE SCALE GENOMIC DNA]</scope>
    <source>
        <strain evidence="2 3">TKPV-HU1124/2011</strain>
    </source>
</reference>
<evidence type="ECO:0000256" key="1">
    <source>
        <dbReference type="ARBA" id="ARBA00022705"/>
    </source>
</evidence>
<dbReference type="InterPro" id="IPR010267">
    <property type="entry name" value="Chordopox_A20R"/>
</dbReference>
<evidence type="ECO:0000313" key="2">
    <source>
        <dbReference type="EMBL" id="ALA62510.1"/>
    </source>
</evidence>
<protein>
    <submittedName>
        <fullName evidence="2">DNA polymerase processivity factor</fullName>
    </submittedName>
</protein>
<dbReference type="GO" id="GO:0006260">
    <property type="term" value="P:DNA replication"/>
    <property type="evidence" value="ECO:0007669"/>
    <property type="project" value="UniProtKB-KW"/>
</dbReference>
<dbReference type="OrthoDB" id="6877at10239"/>